<comment type="caution">
    <text evidence="1">The sequence shown here is derived from an EMBL/GenBank/DDBJ whole genome shotgun (WGS) entry which is preliminary data.</text>
</comment>
<dbReference type="RefSeq" id="WP_179578175.1">
    <property type="nucleotide sequence ID" value="NZ_JACCFM010000001.1"/>
</dbReference>
<organism evidence="1 2">
    <name type="scientific">Glaciibacter psychrotolerans</name>
    <dbReference type="NCBI Taxonomy" id="670054"/>
    <lineage>
        <taxon>Bacteria</taxon>
        <taxon>Bacillati</taxon>
        <taxon>Actinomycetota</taxon>
        <taxon>Actinomycetes</taxon>
        <taxon>Micrococcales</taxon>
        <taxon>Microbacteriaceae</taxon>
        <taxon>Glaciibacter</taxon>
    </lineage>
</organism>
<reference evidence="1 2" key="1">
    <citation type="submission" date="2020-07" db="EMBL/GenBank/DDBJ databases">
        <title>Sequencing the genomes of 1000 actinobacteria strains.</title>
        <authorList>
            <person name="Klenk H.-P."/>
        </authorList>
    </citation>
    <scope>NUCLEOTIDE SEQUENCE [LARGE SCALE GENOMIC DNA]</scope>
    <source>
        <strain evidence="1 2">LI1</strain>
    </source>
</reference>
<keyword evidence="2" id="KW-1185">Reference proteome</keyword>
<name>A0A7Z0J606_9MICO</name>
<dbReference type="Proteomes" id="UP000537260">
    <property type="component" value="Unassembled WGS sequence"/>
</dbReference>
<dbReference type="Pfam" id="PF22673">
    <property type="entry name" value="MCP-like_PDC_1"/>
    <property type="match status" value="1"/>
</dbReference>
<dbReference type="AlphaFoldDB" id="A0A7Z0J606"/>
<proteinExistence type="predicted"/>
<evidence type="ECO:0008006" key="3">
    <source>
        <dbReference type="Google" id="ProtNLM"/>
    </source>
</evidence>
<dbReference type="EMBL" id="JACCFM010000001">
    <property type="protein sequence ID" value="NYJ19403.1"/>
    <property type="molecule type" value="Genomic_DNA"/>
</dbReference>
<protein>
    <recommendedName>
        <fullName evidence="3">Cache domain-containing protein</fullName>
    </recommendedName>
</protein>
<sequence length="262" mass="28761">MNNVVHTSIAESALAVSALFDRTFAQIDLWNQLIEDFISRRADGLRHEDIDALVGAQVTPLLGDPTGLVIGAGFVARPHFIPDAPWHLAWWLGDRNTFGTPSELGATRRLQVLADPSADGFRDYTTLEWWRTPLLTGARHITGPFVDYLCTDEYTLTITTPVRLGSEIVGVVGADMYVRDLERNLLPQLHTARSTTTLVNPDGRVLVSTDARLATGSLLRLRGLTEPQPSDRNHAPRVLDEGYEVVECGLSGLLLVSALTEP</sequence>
<dbReference type="CDD" id="cd12913">
    <property type="entry name" value="PDC1_MCP_like"/>
    <property type="match status" value="1"/>
</dbReference>
<accession>A0A7Z0J606</accession>
<dbReference type="Gene3D" id="3.30.450.20">
    <property type="entry name" value="PAS domain"/>
    <property type="match status" value="1"/>
</dbReference>
<evidence type="ECO:0000313" key="2">
    <source>
        <dbReference type="Proteomes" id="UP000537260"/>
    </source>
</evidence>
<evidence type="ECO:0000313" key="1">
    <source>
        <dbReference type="EMBL" id="NYJ19403.1"/>
    </source>
</evidence>
<gene>
    <name evidence="1" type="ORF">HNR05_001194</name>
</gene>